<evidence type="ECO:0000313" key="9">
    <source>
        <dbReference type="EMBL" id="MVN91550.1"/>
    </source>
</evidence>
<evidence type="ECO:0000259" key="8">
    <source>
        <dbReference type="Pfam" id="PF12704"/>
    </source>
</evidence>
<dbReference type="GO" id="GO:0022857">
    <property type="term" value="F:transmembrane transporter activity"/>
    <property type="evidence" value="ECO:0007669"/>
    <property type="project" value="TreeGrafter"/>
</dbReference>
<keyword evidence="5 6" id="KW-0472">Membrane</keyword>
<proteinExistence type="predicted"/>
<gene>
    <name evidence="9" type="ORF">GO816_10485</name>
</gene>
<dbReference type="EMBL" id="WQLA01000003">
    <property type="protein sequence ID" value="MVN91550.1"/>
    <property type="molecule type" value="Genomic_DNA"/>
</dbReference>
<dbReference type="PANTHER" id="PTHR30572:SF18">
    <property type="entry name" value="ABC-TYPE MACROLIDE FAMILY EXPORT SYSTEM PERMEASE COMPONENT 2"/>
    <property type="match status" value="1"/>
</dbReference>
<protein>
    <submittedName>
        <fullName evidence="9">FtsX-like permease family protein</fullName>
    </submittedName>
</protein>
<feature type="transmembrane region" description="Helical" evidence="6">
    <location>
        <begin position="20"/>
        <end position="41"/>
    </location>
</feature>
<evidence type="ECO:0000313" key="10">
    <source>
        <dbReference type="Proteomes" id="UP000434850"/>
    </source>
</evidence>
<reference evidence="9 10" key="1">
    <citation type="submission" date="2019-12" db="EMBL/GenBank/DDBJ databases">
        <title>Mucilaginibacter sp. HME9299 genome sequencing and assembly.</title>
        <authorList>
            <person name="Kang H."/>
            <person name="Kim H."/>
            <person name="Joh K."/>
        </authorList>
    </citation>
    <scope>NUCLEOTIDE SEQUENCE [LARGE SCALE GENOMIC DNA]</scope>
    <source>
        <strain evidence="9 10">HME9299</strain>
    </source>
</reference>
<feature type="transmembrane region" description="Helical" evidence="6">
    <location>
        <begin position="422"/>
        <end position="445"/>
    </location>
</feature>
<dbReference type="OrthoDB" id="1451596at2"/>
<comment type="caution">
    <text evidence="9">The sequence shown here is derived from an EMBL/GenBank/DDBJ whole genome shotgun (WGS) entry which is preliminary data.</text>
</comment>
<comment type="subcellular location">
    <subcellularLocation>
        <location evidence="1">Cell membrane</location>
        <topology evidence="1">Multi-pass membrane protein</topology>
    </subcellularLocation>
</comment>
<evidence type="ECO:0000256" key="4">
    <source>
        <dbReference type="ARBA" id="ARBA00022989"/>
    </source>
</evidence>
<accession>A0A6I4I8L0</accession>
<name>A0A6I4I8L0_9SPHI</name>
<feature type="transmembrane region" description="Helical" evidence="6">
    <location>
        <begin position="722"/>
        <end position="744"/>
    </location>
</feature>
<feature type="transmembrane region" description="Helical" evidence="6">
    <location>
        <begin position="669"/>
        <end position="691"/>
    </location>
</feature>
<organism evidence="9 10">
    <name type="scientific">Mucilaginibacter aquatilis</name>
    <dbReference type="NCBI Taxonomy" id="1517760"/>
    <lineage>
        <taxon>Bacteria</taxon>
        <taxon>Pseudomonadati</taxon>
        <taxon>Bacteroidota</taxon>
        <taxon>Sphingobacteriia</taxon>
        <taxon>Sphingobacteriales</taxon>
        <taxon>Sphingobacteriaceae</taxon>
        <taxon>Mucilaginibacter</taxon>
    </lineage>
</organism>
<evidence type="ECO:0000259" key="7">
    <source>
        <dbReference type="Pfam" id="PF02687"/>
    </source>
</evidence>
<feature type="transmembrane region" description="Helical" evidence="6">
    <location>
        <begin position="378"/>
        <end position="401"/>
    </location>
</feature>
<feature type="transmembrane region" description="Helical" evidence="6">
    <location>
        <begin position="283"/>
        <end position="307"/>
    </location>
</feature>
<evidence type="ECO:0000256" key="5">
    <source>
        <dbReference type="ARBA" id="ARBA00023136"/>
    </source>
</evidence>
<dbReference type="Pfam" id="PF12704">
    <property type="entry name" value="MacB_PCD"/>
    <property type="match status" value="2"/>
</dbReference>
<dbReference type="InterPro" id="IPR050250">
    <property type="entry name" value="Macrolide_Exporter_MacB"/>
</dbReference>
<evidence type="ECO:0000256" key="6">
    <source>
        <dbReference type="SAM" id="Phobius"/>
    </source>
</evidence>
<dbReference type="GO" id="GO:0005886">
    <property type="term" value="C:plasma membrane"/>
    <property type="evidence" value="ECO:0007669"/>
    <property type="project" value="UniProtKB-SubCell"/>
</dbReference>
<dbReference type="AlphaFoldDB" id="A0A6I4I8L0"/>
<dbReference type="InterPro" id="IPR025857">
    <property type="entry name" value="MacB_PCD"/>
</dbReference>
<feature type="transmembrane region" description="Helical" evidence="6">
    <location>
        <begin position="756"/>
        <end position="776"/>
    </location>
</feature>
<feature type="domain" description="ABC3 transporter permease C-terminal" evidence="7">
    <location>
        <begin position="289"/>
        <end position="402"/>
    </location>
</feature>
<feature type="domain" description="MacB-like periplasmic core" evidence="8">
    <location>
        <begin position="425"/>
        <end position="606"/>
    </location>
</feature>
<dbReference type="Pfam" id="PF02687">
    <property type="entry name" value="FtsX"/>
    <property type="match status" value="2"/>
</dbReference>
<feature type="transmembrane region" description="Helical" evidence="6">
    <location>
        <begin position="338"/>
        <end position="358"/>
    </location>
</feature>
<dbReference type="RefSeq" id="WP_157541849.1">
    <property type="nucleotide sequence ID" value="NZ_WQLA01000003.1"/>
</dbReference>
<dbReference type="PANTHER" id="PTHR30572">
    <property type="entry name" value="MEMBRANE COMPONENT OF TRANSPORTER-RELATED"/>
    <property type="match status" value="1"/>
</dbReference>
<evidence type="ECO:0000256" key="3">
    <source>
        <dbReference type="ARBA" id="ARBA00022692"/>
    </source>
</evidence>
<dbReference type="InterPro" id="IPR003838">
    <property type="entry name" value="ABC3_permease_C"/>
</dbReference>
<keyword evidence="3 6" id="KW-0812">Transmembrane</keyword>
<evidence type="ECO:0000256" key="1">
    <source>
        <dbReference type="ARBA" id="ARBA00004651"/>
    </source>
</evidence>
<evidence type="ECO:0000256" key="2">
    <source>
        <dbReference type="ARBA" id="ARBA00022475"/>
    </source>
</evidence>
<sequence length="792" mass="87796">MTNLSIKIAFRSFLKSKVFYLLNIAGLAIGLAAFILVSLFIDNETSYDKWNKNFDRVYLVERELPNGPSPFTPGKLAAAIKDQCPEVDETGRITTALFQIPFFTKSRRFLIKKWIGADYSISKILGIKPKGFVLNANSSTPAMLLSKETAEVLFPGDSLIQNKSINMMSRSGMAMPIAGIAEDFPGNTNLKFDCIAFSADITSGKDQTYATQIYQTYILVKPSTDIALLSSKIDNIYKRGALADTSQVAKEAIRRSDRPAIYLDPLKNLHLKPHYGSHVNNQIVISLGILAIVILIITAVNFTNLYISQADARSKEVGIKKVNGVVGTHIALQFILEIFFQCLLALVLSFVLVCVTLPYFNKILQTQLLLTGVNAHLIIQLIITLLVLTLLAGTYPAIVMAGFKPIEVLRGSQLAKQGRLSYLPTIVTLLQFTVAITFVITLVIVNQQVTYMKSENPGFTAKQVLYIDNLSLFNDPKKFGPVRDRIKDIPGVKAVTVASNIPGGIMPATHDYLLQGRPYALNTIAVDYEYFETLNIKLAAGQTFNAHNSGDSANALINEAAAQVMNLKGATGIIEGCSGKYRIVGIIKNVKAYGFEEITQPTIYLMKDHCGISKTQIMISVENNRLPAVIKTLNKNWPDINKLDGDNFNYHFLDELYEQLFVKQEQLQAVLVLFSVLAVLIAALGFFSLAAQAIRVRMKETTIRKVLGANTKQLMITLSRPFFYIVLSANCVAWPLAFLVAHGWLETFAYRVHINIYPFLIALITSVVIVVFTVSFQINRAIKFKPTTLLKD</sequence>
<dbReference type="Proteomes" id="UP000434850">
    <property type="component" value="Unassembled WGS sequence"/>
</dbReference>
<feature type="domain" description="ABC3 transporter permease C-terminal" evidence="7">
    <location>
        <begin position="673"/>
        <end position="786"/>
    </location>
</feature>
<keyword evidence="2" id="KW-1003">Cell membrane</keyword>
<keyword evidence="10" id="KW-1185">Reference proteome</keyword>
<feature type="domain" description="MacB-like periplasmic core" evidence="8">
    <location>
        <begin position="21"/>
        <end position="235"/>
    </location>
</feature>
<keyword evidence="4 6" id="KW-1133">Transmembrane helix</keyword>